<gene>
    <name evidence="1" type="ORF">NEIMUCOT_03979</name>
</gene>
<comment type="caution">
    <text evidence="1">The sequence shown here is derived from an EMBL/GenBank/DDBJ whole genome shotgun (WGS) entry which is preliminary data.</text>
</comment>
<proteinExistence type="predicted"/>
<reference evidence="1 2" key="1">
    <citation type="submission" date="2009-10" db="EMBL/GenBank/DDBJ databases">
        <authorList>
            <person name="Weinstock G."/>
            <person name="Sodergren E."/>
            <person name="Clifton S."/>
            <person name="Fulton L."/>
            <person name="Fulton B."/>
            <person name="Courtney L."/>
            <person name="Fronick C."/>
            <person name="Harrison M."/>
            <person name="Strong C."/>
            <person name="Farmer C."/>
            <person name="Delahaunty K."/>
            <person name="Markovic C."/>
            <person name="Hall O."/>
            <person name="Minx P."/>
            <person name="Tomlinson C."/>
            <person name="Mitreva M."/>
            <person name="Nelson J."/>
            <person name="Hou S."/>
            <person name="Wollam A."/>
            <person name="Pepin K.H."/>
            <person name="Johnson M."/>
            <person name="Bhonagiri V."/>
            <person name="Nash W.E."/>
            <person name="Warren W."/>
            <person name="Chinwalla A."/>
            <person name="Mardis E.R."/>
            <person name="Wilson R.K."/>
        </authorList>
    </citation>
    <scope>NUCLEOTIDE SEQUENCE [LARGE SCALE GENOMIC DNA]</scope>
    <source>
        <strain evidence="2">ATCC 25996 / DSM 4631 / NCTC 10774 / M26</strain>
    </source>
</reference>
<protein>
    <submittedName>
        <fullName evidence="1">Uncharacterized protein</fullName>
    </submittedName>
</protein>
<evidence type="ECO:0000313" key="2">
    <source>
        <dbReference type="Proteomes" id="UP000003344"/>
    </source>
</evidence>
<organism evidence="1 2">
    <name type="scientific">Neisseria mucosa (strain ATCC 25996 / DSM 4631 / NCTC 10774 / M26)</name>
    <dbReference type="NCBI Taxonomy" id="546266"/>
    <lineage>
        <taxon>Bacteria</taxon>
        <taxon>Pseudomonadati</taxon>
        <taxon>Pseudomonadota</taxon>
        <taxon>Betaproteobacteria</taxon>
        <taxon>Neisseriales</taxon>
        <taxon>Neisseriaceae</taxon>
        <taxon>Neisseria</taxon>
    </lineage>
</organism>
<name>D2ZTP3_NEIM2</name>
<evidence type="ECO:0000313" key="1">
    <source>
        <dbReference type="EMBL" id="EFC89563.1"/>
    </source>
</evidence>
<dbReference type="STRING" id="546266.NEIMUCOT_03979"/>
<sequence>MVLFCPIWIADWDSKVPAVAPRYKLEPLFWLADQFFYFMSAMNEMKTGEPLPFCFMVNPEPLKKPVVHYYD</sequence>
<dbReference type="AlphaFoldDB" id="D2ZTP3"/>
<dbReference type="Proteomes" id="UP000003344">
    <property type="component" value="Unassembled WGS sequence"/>
</dbReference>
<dbReference type="EMBL" id="ACDX02000002">
    <property type="protein sequence ID" value="EFC89563.1"/>
    <property type="molecule type" value="Genomic_DNA"/>
</dbReference>
<accession>D2ZTP3</accession>